<dbReference type="Pfam" id="PF09360">
    <property type="entry name" value="zf-CDGSH"/>
    <property type="match status" value="1"/>
</dbReference>
<sequence>MEKEENTVTITATPNGPFIVEGNFKLVDREGKAEMQEGRIALCRCGRSCKQPFCDGTHRKIHYNDLSVKRIERVV</sequence>
<evidence type="ECO:0000256" key="4">
    <source>
        <dbReference type="ARBA" id="ARBA00023014"/>
    </source>
</evidence>
<accession>A0A1Y3YUV0</accession>
<evidence type="ECO:0000313" key="10">
    <source>
        <dbReference type="Proteomes" id="UP000195386"/>
    </source>
</evidence>
<dbReference type="Proteomes" id="UP000285159">
    <property type="component" value="Unassembled WGS sequence"/>
</dbReference>
<proteinExistence type="predicted"/>
<evidence type="ECO:0000313" key="9">
    <source>
        <dbReference type="EMBL" id="RGV53793.1"/>
    </source>
</evidence>
<protein>
    <submittedName>
        <fullName evidence="8">CDGSH iron-sulfur domain-containing protein</fullName>
    </submittedName>
    <submittedName>
        <fullName evidence="6">Iron-binding protein</fullName>
    </submittedName>
</protein>
<dbReference type="InterPro" id="IPR042216">
    <property type="entry name" value="MitoNEET_CISD"/>
</dbReference>
<dbReference type="AlphaFoldDB" id="A0A1Y3YUV0"/>
<keyword evidence="3" id="KW-0408">Iron</keyword>
<dbReference type="EMBL" id="QRWP01000010">
    <property type="protein sequence ID" value="RGT31443.1"/>
    <property type="molecule type" value="Genomic_DNA"/>
</dbReference>
<evidence type="ECO:0000256" key="3">
    <source>
        <dbReference type="ARBA" id="ARBA00023004"/>
    </source>
</evidence>
<comment type="caution">
    <text evidence="6">The sequence shown here is derived from an EMBL/GenBank/DDBJ whole genome shotgun (WGS) entry which is preliminary data.</text>
</comment>
<dbReference type="SMART" id="SM00704">
    <property type="entry name" value="ZnF_CDGSH"/>
    <property type="match status" value="1"/>
</dbReference>
<organism evidence="6 10">
    <name type="scientific">Bacteroides clarus</name>
    <dbReference type="NCBI Taxonomy" id="626929"/>
    <lineage>
        <taxon>Bacteria</taxon>
        <taxon>Pseudomonadati</taxon>
        <taxon>Bacteroidota</taxon>
        <taxon>Bacteroidia</taxon>
        <taxon>Bacteroidales</taxon>
        <taxon>Bacteroidaceae</taxon>
        <taxon>Bacteroides</taxon>
    </lineage>
</organism>
<dbReference type="RefSeq" id="WP_009121187.1">
    <property type="nucleotide sequence ID" value="NZ_CABIZW010000001.1"/>
</dbReference>
<reference evidence="12 13" key="3">
    <citation type="submission" date="2018-08" db="EMBL/GenBank/DDBJ databases">
        <title>A genome reference for cultivated species of the human gut microbiota.</title>
        <authorList>
            <person name="Zou Y."/>
            <person name="Xue W."/>
            <person name="Luo G."/>
        </authorList>
    </citation>
    <scope>NUCLEOTIDE SEQUENCE [LARGE SCALE GENOMIC DNA]</scope>
    <source>
        <strain evidence="9 12">AF14-27</strain>
        <strain evidence="8 13">AF19-1AC</strain>
    </source>
</reference>
<evidence type="ECO:0000313" key="13">
    <source>
        <dbReference type="Proteomes" id="UP000285159"/>
    </source>
</evidence>
<dbReference type="EMBL" id="NFKE01000001">
    <property type="protein sequence ID" value="OUP36360.1"/>
    <property type="molecule type" value="Genomic_DNA"/>
</dbReference>
<evidence type="ECO:0000259" key="5">
    <source>
        <dbReference type="SMART" id="SM00704"/>
    </source>
</evidence>
<dbReference type="Proteomes" id="UP000195386">
    <property type="component" value="Unassembled WGS sequence"/>
</dbReference>
<keyword evidence="2" id="KW-0479">Metal-binding</keyword>
<keyword evidence="4" id="KW-0411">Iron-sulfur</keyword>
<evidence type="ECO:0000313" key="8">
    <source>
        <dbReference type="EMBL" id="RGT31443.1"/>
    </source>
</evidence>
<name>A0A1Y3YUV0_9BACE</name>
<dbReference type="Gene3D" id="3.40.5.90">
    <property type="entry name" value="CDGSH iron-sulfur domain, mitoNEET-type"/>
    <property type="match status" value="1"/>
</dbReference>
<dbReference type="GeneID" id="61677237"/>
<dbReference type="GO" id="GO:0005737">
    <property type="term" value="C:cytoplasm"/>
    <property type="evidence" value="ECO:0007669"/>
    <property type="project" value="UniProtKB-ARBA"/>
</dbReference>
<dbReference type="GO" id="GO:0046872">
    <property type="term" value="F:metal ion binding"/>
    <property type="evidence" value="ECO:0007669"/>
    <property type="project" value="UniProtKB-KW"/>
</dbReference>
<dbReference type="Proteomes" id="UP000284366">
    <property type="component" value="Unassembled WGS sequence"/>
</dbReference>
<evidence type="ECO:0000313" key="6">
    <source>
        <dbReference type="EMBL" id="OUO01477.1"/>
    </source>
</evidence>
<evidence type="ECO:0000256" key="1">
    <source>
        <dbReference type="ARBA" id="ARBA00022714"/>
    </source>
</evidence>
<evidence type="ECO:0000313" key="11">
    <source>
        <dbReference type="Proteomes" id="UP000196587"/>
    </source>
</evidence>
<dbReference type="EMBL" id="QRZG01000014">
    <property type="protein sequence ID" value="RGV53793.1"/>
    <property type="molecule type" value="Genomic_DNA"/>
</dbReference>
<gene>
    <name evidence="7" type="ORF">B5F24_00220</name>
    <name evidence="6" type="ORF">B5F97_07465</name>
    <name evidence="9" type="ORF">DWW09_09415</name>
    <name evidence="8" type="ORF">DWX38_12125</name>
</gene>
<keyword evidence="1" id="KW-0001">2Fe-2S</keyword>
<dbReference type="GO" id="GO:0051537">
    <property type="term" value="F:2 iron, 2 sulfur cluster binding"/>
    <property type="evidence" value="ECO:0007669"/>
    <property type="project" value="UniProtKB-KW"/>
</dbReference>
<reference evidence="10 11" key="1">
    <citation type="submission" date="2017-04" db="EMBL/GenBank/DDBJ databases">
        <title>Function of individual gut microbiota members based on whole genome sequencing of pure cultures obtained from chicken caecum.</title>
        <authorList>
            <person name="Medvecky M."/>
            <person name="Cejkova D."/>
            <person name="Polansky O."/>
            <person name="Karasova D."/>
            <person name="Kubasova T."/>
            <person name="Cizek A."/>
            <person name="Rychlik I."/>
        </authorList>
    </citation>
    <scope>NUCLEOTIDE SEQUENCE [LARGE SCALE GENOMIC DNA]</scope>
    <source>
        <strain evidence="11">An189</strain>
        <strain evidence="10">An43</strain>
    </source>
</reference>
<feature type="domain" description="Iron-binding zinc finger CDGSH type" evidence="5">
    <location>
        <begin position="25"/>
        <end position="64"/>
    </location>
</feature>
<evidence type="ECO:0000313" key="12">
    <source>
        <dbReference type="Proteomes" id="UP000284366"/>
    </source>
</evidence>
<reference evidence="6" key="2">
    <citation type="journal article" date="2018" name="BMC Genomics">
        <title>Whole genome sequencing and function prediction of 133 gut anaerobes isolated from chicken caecum in pure cultures.</title>
        <authorList>
            <person name="Medvecky M."/>
            <person name="Cejkova D."/>
            <person name="Polansky O."/>
            <person name="Karasova D."/>
            <person name="Kubasova T."/>
            <person name="Cizek A."/>
            <person name="Rychlik I."/>
        </authorList>
    </citation>
    <scope>NUCLEOTIDE SEQUENCE</scope>
    <source>
        <strain evidence="7">An189</strain>
        <strain evidence="6">An43</strain>
    </source>
</reference>
<dbReference type="EMBL" id="NFII01000005">
    <property type="protein sequence ID" value="OUO01477.1"/>
    <property type="molecule type" value="Genomic_DNA"/>
</dbReference>
<dbReference type="InterPro" id="IPR018967">
    <property type="entry name" value="FeS-contain_CDGSH-typ"/>
</dbReference>
<evidence type="ECO:0000256" key="2">
    <source>
        <dbReference type="ARBA" id="ARBA00022723"/>
    </source>
</evidence>
<evidence type="ECO:0000313" key="7">
    <source>
        <dbReference type="EMBL" id="OUP36360.1"/>
    </source>
</evidence>
<dbReference type="Proteomes" id="UP000196587">
    <property type="component" value="Unassembled WGS sequence"/>
</dbReference>